<dbReference type="Pfam" id="PF00515">
    <property type="entry name" value="TPR_1"/>
    <property type="match status" value="1"/>
</dbReference>
<dbReference type="PROSITE" id="PS50293">
    <property type="entry name" value="TPR_REGION"/>
    <property type="match status" value="1"/>
</dbReference>
<organism evidence="2 3">
    <name type="scientific">Chryseobacterium tagetis</name>
    <dbReference type="NCBI Taxonomy" id="2801334"/>
    <lineage>
        <taxon>Bacteria</taxon>
        <taxon>Pseudomonadati</taxon>
        <taxon>Bacteroidota</taxon>
        <taxon>Flavobacteriia</taxon>
        <taxon>Flavobacteriales</taxon>
        <taxon>Weeksellaceae</taxon>
        <taxon>Chryseobacterium group</taxon>
        <taxon>Chryseobacterium</taxon>
    </lineage>
</organism>
<gene>
    <name evidence="2" type="ORF">JI747_001380</name>
</gene>
<dbReference type="PANTHER" id="PTHR12558:SF13">
    <property type="entry name" value="CELL DIVISION CYCLE PROTEIN 27 HOMOLOG"/>
    <property type="match status" value="1"/>
</dbReference>
<sequence length="322" mass="37505">MKKQITILIPIFICTLFFGQKGKDKLPTESEILKEISEKACKCIDSINTYDKVKDAINKEISSCIDKNVLVYSMSKNLAKTNADIESGKIKDKKVNITINSNPESDDYKKAYYEIESHLMENCPKLRTLVNVAESKHDAMTKNDEALGFYNKAIEASEKQDWKEAIKNYKLALEKDPKFTYAWDNMGVCYRRIEEYDNALNAYKKSLEIDPKGKMPLQNIAMTYVYKKEYQKAIDSYLVLDKVHPGDAEVYYGIGQIYYEYLKDNEKSLDYMSKAYNIYTDQKSPYRTDAETIISYIYKKMKDEGKTDRFKEILSNNKIRFE</sequence>
<keyword evidence="3" id="KW-1185">Reference proteome</keyword>
<name>A0ABS7ZVQ5_9FLAO</name>
<keyword evidence="1" id="KW-0802">TPR repeat</keyword>
<accession>A0ABS7ZVQ5</accession>
<dbReference type="RefSeq" id="WP_225685735.1">
    <property type="nucleotide sequence ID" value="NZ_JAERSE020000001.1"/>
</dbReference>
<dbReference type="Gene3D" id="1.25.40.10">
    <property type="entry name" value="Tetratricopeptide repeat domain"/>
    <property type="match status" value="1"/>
</dbReference>
<dbReference type="PANTHER" id="PTHR12558">
    <property type="entry name" value="CELL DIVISION CYCLE 16,23,27"/>
    <property type="match status" value="1"/>
</dbReference>
<comment type="caution">
    <text evidence="2">The sequence shown here is derived from an EMBL/GenBank/DDBJ whole genome shotgun (WGS) entry which is preliminary data.</text>
</comment>
<dbReference type="InterPro" id="IPR011990">
    <property type="entry name" value="TPR-like_helical_dom_sf"/>
</dbReference>
<dbReference type="Pfam" id="PF13181">
    <property type="entry name" value="TPR_8"/>
    <property type="match status" value="1"/>
</dbReference>
<evidence type="ECO:0000313" key="3">
    <source>
        <dbReference type="Proteomes" id="UP000618240"/>
    </source>
</evidence>
<evidence type="ECO:0000313" key="2">
    <source>
        <dbReference type="EMBL" id="MCA6065809.1"/>
    </source>
</evidence>
<dbReference type="EMBL" id="JAERSE020000001">
    <property type="protein sequence ID" value="MCA6065809.1"/>
    <property type="molecule type" value="Genomic_DNA"/>
</dbReference>
<dbReference type="Proteomes" id="UP000618240">
    <property type="component" value="Unassembled WGS sequence"/>
</dbReference>
<proteinExistence type="predicted"/>
<reference evidence="2 3" key="1">
    <citation type="submission" date="2021-09" db="EMBL/GenBank/DDBJ databases">
        <title>Genome sequencing and assembly of Chryseobacterium sp. RG1.</title>
        <authorList>
            <person name="Chhetri G."/>
        </authorList>
    </citation>
    <scope>NUCLEOTIDE SEQUENCE [LARGE SCALE GENOMIC DNA]</scope>
    <source>
        <strain evidence="2 3">RG1</strain>
    </source>
</reference>
<dbReference type="SUPFAM" id="SSF48452">
    <property type="entry name" value="TPR-like"/>
    <property type="match status" value="1"/>
</dbReference>
<dbReference type="InterPro" id="IPR019734">
    <property type="entry name" value="TPR_rpt"/>
</dbReference>
<evidence type="ECO:0000256" key="1">
    <source>
        <dbReference type="PROSITE-ProRule" id="PRU00339"/>
    </source>
</evidence>
<dbReference type="SMART" id="SM00028">
    <property type="entry name" value="TPR"/>
    <property type="match status" value="3"/>
</dbReference>
<protein>
    <submittedName>
        <fullName evidence="2">Tetratricopeptide repeat protein</fullName>
    </submittedName>
</protein>
<feature type="repeat" description="TPR" evidence="1">
    <location>
        <begin position="180"/>
        <end position="213"/>
    </location>
</feature>
<dbReference type="PROSITE" id="PS50005">
    <property type="entry name" value="TPR"/>
    <property type="match status" value="1"/>
</dbReference>